<feature type="transmembrane region" description="Helical" evidence="2">
    <location>
        <begin position="227"/>
        <end position="251"/>
    </location>
</feature>
<organism evidence="4 5">
    <name type="scientific">Holdemanella biformis DSM 3989</name>
    <dbReference type="NCBI Taxonomy" id="518637"/>
    <lineage>
        <taxon>Bacteria</taxon>
        <taxon>Bacillati</taxon>
        <taxon>Bacillota</taxon>
        <taxon>Erysipelotrichia</taxon>
        <taxon>Erysipelotrichales</taxon>
        <taxon>Erysipelotrichaceae</taxon>
        <taxon>Holdemanella</taxon>
    </lineage>
</organism>
<evidence type="ECO:0000313" key="4">
    <source>
        <dbReference type="EMBL" id="EEC90448.1"/>
    </source>
</evidence>
<name>B7C9Y7_9FIRM</name>
<dbReference type="Gene3D" id="1.10.260.40">
    <property type="entry name" value="lambda repressor-like DNA-binding domains"/>
    <property type="match status" value="1"/>
</dbReference>
<feature type="transmembrane region" description="Helical" evidence="2">
    <location>
        <begin position="282"/>
        <end position="301"/>
    </location>
</feature>
<feature type="transmembrane region" description="Helical" evidence="2">
    <location>
        <begin position="117"/>
        <end position="136"/>
    </location>
</feature>
<accession>B7C9Y7</accession>
<dbReference type="RefSeq" id="WP_003864790.1">
    <property type="nucleotide sequence ID" value="NZ_DS996841.1"/>
</dbReference>
<gene>
    <name evidence="4" type="ORF">EUBIFOR_00991</name>
</gene>
<dbReference type="InterPro" id="IPR010982">
    <property type="entry name" value="Lambda_DNA-bd_dom_sf"/>
</dbReference>
<comment type="caution">
    <text evidence="4">The sequence shown here is derived from an EMBL/GenBank/DDBJ whole genome shotgun (WGS) entry which is preliminary data.</text>
</comment>
<dbReference type="PANTHER" id="PTHR46558:SF11">
    <property type="entry name" value="HTH-TYPE TRANSCRIPTIONAL REGULATOR XRE"/>
    <property type="match status" value="1"/>
</dbReference>
<keyword evidence="2" id="KW-1133">Transmembrane helix</keyword>
<dbReference type="PROSITE" id="PS50943">
    <property type="entry name" value="HTH_CROC1"/>
    <property type="match status" value="1"/>
</dbReference>
<evidence type="ECO:0000259" key="3">
    <source>
        <dbReference type="PROSITE" id="PS50943"/>
    </source>
</evidence>
<dbReference type="AlphaFoldDB" id="B7C9Y7"/>
<dbReference type="Proteomes" id="UP000004315">
    <property type="component" value="Unassembled WGS sequence"/>
</dbReference>
<protein>
    <submittedName>
        <fullName evidence="4">DNA-binding helix-turn-helix protein</fullName>
    </submittedName>
</protein>
<dbReference type="SUPFAM" id="SSF47413">
    <property type="entry name" value="lambda repressor-like DNA-binding domains"/>
    <property type="match status" value="1"/>
</dbReference>
<feature type="transmembrane region" description="Helical" evidence="2">
    <location>
        <begin position="307"/>
        <end position="326"/>
    </location>
</feature>
<evidence type="ECO:0000313" key="5">
    <source>
        <dbReference type="Proteomes" id="UP000004315"/>
    </source>
</evidence>
<feature type="transmembrane region" description="Helical" evidence="2">
    <location>
        <begin position="201"/>
        <end position="221"/>
    </location>
</feature>
<feature type="domain" description="HTH cro/C1-type" evidence="3">
    <location>
        <begin position="22"/>
        <end position="76"/>
    </location>
</feature>
<keyword evidence="1 4" id="KW-0238">DNA-binding</keyword>
<dbReference type="HOGENOM" id="CLU_060318_1_0_9"/>
<keyword evidence="5" id="KW-1185">Reference proteome</keyword>
<dbReference type="GO" id="GO:0003677">
    <property type="term" value="F:DNA binding"/>
    <property type="evidence" value="ECO:0007669"/>
    <property type="project" value="UniProtKB-KW"/>
</dbReference>
<dbReference type="InterPro" id="IPR001387">
    <property type="entry name" value="Cro/C1-type_HTH"/>
</dbReference>
<evidence type="ECO:0000256" key="1">
    <source>
        <dbReference type="ARBA" id="ARBA00023125"/>
    </source>
</evidence>
<dbReference type="EMBL" id="ABYT01000057">
    <property type="protein sequence ID" value="EEC90448.1"/>
    <property type="molecule type" value="Genomic_DNA"/>
</dbReference>
<proteinExistence type="predicted"/>
<reference evidence="4 5" key="1">
    <citation type="submission" date="2008-10" db="EMBL/GenBank/DDBJ databases">
        <authorList>
            <person name="Fulton L."/>
            <person name="Clifton S."/>
            <person name="Fulton B."/>
            <person name="Xu J."/>
            <person name="Minx P."/>
            <person name="Pepin K.H."/>
            <person name="Johnson M."/>
            <person name="Bhonagiri V."/>
            <person name="Nash W.E."/>
            <person name="Mardis E.R."/>
            <person name="Wilson R.K."/>
        </authorList>
    </citation>
    <scope>NUCLEOTIDE SEQUENCE [LARGE SCALE GENOMIC DNA]</scope>
    <source>
        <strain evidence="4 5">DSM 3989</strain>
    </source>
</reference>
<dbReference type="PANTHER" id="PTHR46558">
    <property type="entry name" value="TRACRIPTIONAL REGULATORY PROTEIN-RELATED-RELATED"/>
    <property type="match status" value="1"/>
</dbReference>
<keyword evidence="2" id="KW-0472">Membrane</keyword>
<dbReference type="eggNOG" id="COG1396">
    <property type="taxonomic scope" value="Bacteria"/>
</dbReference>
<feature type="transmembrane region" description="Helical" evidence="2">
    <location>
        <begin position="142"/>
        <end position="163"/>
    </location>
</feature>
<dbReference type="Pfam" id="PF01381">
    <property type="entry name" value="HTH_3"/>
    <property type="match status" value="1"/>
</dbReference>
<keyword evidence="2" id="KW-0812">Transmembrane</keyword>
<dbReference type="SMART" id="SM00530">
    <property type="entry name" value="HTH_XRE"/>
    <property type="match status" value="1"/>
</dbReference>
<evidence type="ECO:0000256" key="2">
    <source>
        <dbReference type="SAM" id="Phobius"/>
    </source>
</evidence>
<reference evidence="4 5" key="2">
    <citation type="submission" date="2008-11" db="EMBL/GenBank/DDBJ databases">
        <title>Draft genome sequence of Eubacterium biforme (DSM 3989).</title>
        <authorList>
            <person name="Sudarsanam P."/>
            <person name="Ley R."/>
            <person name="Guruge J."/>
            <person name="Turnbaugh P.J."/>
            <person name="Mahowald M."/>
            <person name="Liep D."/>
            <person name="Gordon J."/>
        </authorList>
    </citation>
    <scope>NUCLEOTIDE SEQUENCE [LARGE SCALE GENOMIC DNA]</scope>
    <source>
        <strain evidence="4 5">DSM 3989</strain>
    </source>
</reference>
<sequence>MQPQILVNFGYGGRTMILADKIIEERKKNGWTQEDLAQKLGVSRQSVSKWESAGAIPDLKKIIQLADLFEVSTDYLLKDEIEKENTDISCDTDCELHRVTMEEANAYMDEKKKAAPMLANATTLCILSLVPLFLVSTLNDGLAIGIACTALIVTVALAVFIFVKTGIKLSPLQYLEQEPFETEYGVTGLVKEKNQSYQEHYSFSLACGVVLCILSVIPLIIAGCMEASDYICTLCLAVLLILVSVGVNILIRVSTIKSSYDTLLQEGDYTKKEKLAKKKTETFTGVYWCLVTAIYLGWSLWTKQWDVTYMIWPVAAVLYAAMYGIVRMIMKLEK</sequence>
<dbReference type="STRING" id="518637.EUBIFOR_00991"/>
<dbReference type="CDD" id="cd00093">
    <property type="entry name" value="HTH_XRE"/>
    <property type="match status" value="1"/>
</dbReference>